<gene>
    <name evidence="1" type="ORF">VTJ83DRAFT_3105</name>
</gene>
<dbReference type="Pfam" id="PF12311">
    <property type="entry name" value="DUF3632"/>
    <property type="match status" value="1"/>
</dbReference>
<reference evidence="1 2" key="1">
    <citation type="journal article" date="2024" name="Commun. Biol.">
        <title>Comparative genomic analysis of thermophilic fungi reveals convergent evolutionary adaptations and gene losses.</title>
        <authorList>
            <person name="Steindorff A.S."/>
            <person name="Aguilar-Pontes M.V."/>
            <person name="Robinson A.J."/>
            <person name="Andreopoulos B."/>
            <person name="LaButti K."/>
            <person name="Kuo A."/>
            <person name="Mondo S."/>
            <person name="Riley R."/>
            <person name="Otillar R."/>
            <person name="Haridas S."/>
            <person name="Lipzen A."/>
            <person name="Grimwood J."/>
            <person name="Schmutz J."/>
            <person name="Clum A."/>
            <person name="Reid I.D."/>
            <person name="Moisan M.C."/>
            <person name="Butler G."/>
            <person name="Nguyen T.T.M."/>
            <person name="Dewar K."/>
            <person name="Conant G."/>
            <person name="Drula E."/>
            <person name="Henrissat B."/>
            <person name="Hansel C."/>
            <person name="Singer S."/>
            <person name="Hutchinson M.I."/>
            <person name="de Vries R.P."/>
            <person name="Natvig D.O."/>
            <person name="Powell A.J."/>
            <person name="Tsang A."/>
            <person name="Grigoriev I.V."/>
        </authorList>
    </citation>
    <scope>NUCLEOTIDE SEQUENCE [LARGE SCALE GENOMIC DNA]</scope>
    <source>
        <strain evidence="1 2">ATCC 22073</strain>
    </source>
</reference>
<comment type="caution">
    <text evidence="1">The sequence shown here is derived from an EMBL/GenBank/DDBJ whole genome shotgun (WGS) entry which is preliminary data.</text>
</comment>
<organism evidence="1 2">
    <name type="scientific">Remersonia thermophila</name>
    <dbReference type="NCBI Taxonomy" id="72144"/>
    <lineage>
        <taxon>Eukaryota</taxon>
        <taxon>Fungi</taxon>
        <taxon>Dikarya</taxon>
        <taxon>Ascomycota</taxon>
        <taxon>Pezizomycotina</taxon>
        <taxon>Sordariomycetes</taxon>
        <taxon>Sordariomycetidae</taxon>
        <taxon>Sordariales</taxon>
        <taxon>Sordariales incertae sedis</taxon>
        <taxon>Remersonia</taxon>
    </lineage>
</organism>
<dbReference type="EMBL" id="JAZGUE010000003">
    <property type="protein sequence ID" value="KAL2268259.1"/>
    <property type="molecule type" value="Genomic_DNA"/>
</dbReference>
<keyword evidence="2" id="KW-1185">Reference proteome</keyword>
<evidence type="ECO:0000313" key="1">
    <source>
        <dbReference type="EMBL" id="KAL2268259.1"/>
    </source>
</evidence>
<dbReference type="PANTHER" id="PTHR38797">
    <property type="entry name" value="NUCLEAR PORE COMPLEX PROTEIN NUP85-RELATED"/>
    <property type="match status" value="1"/>
</dbReference>
<accession>A0ABR4DFC1</accession>
<dbReference type="InterPro" id="IPR053204">
    <property type="entry name" value="Oxopyrrolidines_Biosynth-assoc"/>
</dbReference>
<dbReference type="GeneID" id="98124094"/>
<evidence type="ECO:0000313" key="2">
    <source>
        <dbReference type="Proteomes" id="UP001600064"/>
    </source>
</evidence>
<name>A0ABR4DFC1_9PEZI</name>
<dbReference type="Proteomes" id="UP001600064">
    <property type="component" value="Unassembled WGS sequence"/>
</dbReference>
<sequence length="275" mass="29221">MATQPTTAGDDTAADAASSQTFDALLAPLADPSAAGTAPAVAAIVQAVNDRAGRLSDAQQVENLGWDLSCAVLDAAGRLPHDRQGALLEFVRQLTATAPRGPDGAPLTFRGEPLWRTIPGFGWAVRDWFNFDADDPSATPQQHAERLNTVAFLARLTEFAAAAGGPPQLSFALMALWSIRAALEDGGAEGRYSRSAVALAATWIALSGRVLRELSARGEPMPGRTAVPGARFGDRGWNGFSEDRWQVWKAEMEAARDRLAPDETVQAAVRVMSEL</sequence>
<protein>
    <submittedName>
        <fullName evidence="1">Uncharacterized protein</fullName>
    </submittedName>
</protein>
<proteinExistence type="predicted"/>
<dbReference type="RefSeq" id="XP_070866986.1">
    <property type="nucleotide sequence ID" value="XM_071009450.1"/>
</dbReference>
<dbReference type="InterPro" id="IPR022085">
    <property type="entry name" value="OpdG"/>
</dbReference>